<feature type="repeat" description="ANK" evidence="10">
    <location>
        <begin position="414"/>
        <end position="446"/>
    </location>
</feature>
<reference evidence="14 15" key="1">
    <citation type="submission" date="2018-07" db="EMBL/GenBank/DDBJ databases">
        <title>The complete nuclear genome of the prasinophyte Chloropicon primus (CCMP1205).</title>
        <authorList>
            <person name="Pombert J.-F."/>
            <person name="Otis C."/>
            <person name="Turmel M."/>
            <person name="Lemieux C."/>
        </authorList>
    </citation>
    <scope>NUCLEOTIDE SEQUENCE [LARGE SCALE GENOMIC DNA]</scope>
    <source>
        <strain evidence="14 15">CCMP1205</strain>
    </source>
</reference>
<dbReference type="OrthoDB" id="429841at2759"/>
<dbReference type="InterPro" id="IPR047139">
    <property type="entry name" value="ANKZ1/VMS1"/>
</dbReference>
<feature type="domain" description="VLRF1" evidence="13">
    <location>
        <begin position="208"/>
        <end position="355"/>
    </location>
</feature>
<evidence type="ECO:0000256" key="6">
    <source>
        <dbReference type="ARBA" id="ARBA00022759"/>
    </source>
</evidence>
<gene>
    <name evidence="14" type="ORF">A3770_02p10570</name>
</gene>
<evidence type="ECO:0000256" key="7">
    <source>
        <dbReference type="ARBA" id="ARBA00022801"/>
    </source>
</evidence>
<evidence type="ECO:0000313" key="15">
    <source>
        <dbReference type="Proteomes" id="UP000316726"/>
    </source>
</evidence>
<feature type="region of interest" description="Disordered" evidence="12">
    <location>
        <begin position="360"/>
        <end position="423"/>
    </location>
</feature>
<keyword evidence="15" id="KW-1185">Reference proteome</keyword>
<evidence type="ECO:0000256" key="11">
    <source>
        <dbReference type="PROSITE-ProRule" id="PRU01389"/>
    </source>
</evidence>
<evidence type="ECO:0000256" key="12">
    <source>
        <dbReference type="SAM" id="MobiDB-lite"/>
    </source>
</evidence>
<feature type="active site" evidence="11">
    <location>
        <position position="255"/>
    </location>
</feature>
<dbReference type="PROSITE" id="PS50297">
    <property type="entry name" value="ANK_REP_REGION"/>
    <property type="match status" value="1"/>
</dbReference>
<comment type="domain">
    <text evidence="11">The VLRF1 domain mediates binding to the 60S ribosomal subunit.</text>
</comment>
<keyword evidence="9" id="KW-0175">Coiled coil</keyword>
<evidence type="ECO:0000259" key="13">
    <source>
        <dbReference type="PROSITE" id="PS52044"/>
    </source>
</evidence>
<evidence type="ECO:0000256" key="8">
    <source>
        <dbReference type="ARBA" id="ARBA00023043"/>
    </source>
</evidence>
<feature type="region of interest" description="Disordered" evidence="12">
    <location>
        <begin position="627"/>
        <end position="650"/>
    </location>
</feature>
<dbReference type="GO" id="GO:0036503">
    <property type="term" value="P:ERAD pathway"/>
    <property type="evidence" value="ECO:0007669"/>
    <property type="project" value="TreeGrafter"/>
</dbReference>
<feature type="compositionally biased region" description="Basic and acidic residues" evidence="12">
    <location>
        <begin position="559"/>
        <end position="573"/>
    </location>
</feature>
<dbReference type="GO" id="GO:0016787">
    <property type="term" value="F:hydrolase activity"/>
    <property type="evidence" value="ECO:0007669"/>
    <property type="project" value="UniProtKB-KW"/>
</dbReference>
<feature type="compositionally biased region" description="Basic residues" evidence="12">
    <location>
        <begin position="627"/>
        <end position="637"/>
    </location>
</feature>
<dbReference type="PANTHER" id="PTHR16036">
    <property type="entry name" value="ANKYRIN REPEAT AND ZINC FINGER DOMAIN-CONTAINING PROTEIN 1"/>
    <property type="match status" value="1"/>
</dbReference>
<feature type="compositionally biased region" description="Basic and acidic residues" evidence="12">
    <location>
        <begin position="522"/>
        <end position="544"/>
    </location>
</feature>
<feature type="region of interest" description="Disordered" evidence="12">
    <location>
        <begin position="253"/>
        <end position="274"/>
    </location>
</feature>
<keyword evidence="3 11" id="KW-0963">Cytoplasm</keyword>
<feature type="region of interest" description="Disordered" evidence="12">
    <location>
        <begin position="489"/>
        <end position="605"/>
    </location>
</feature>
<dbReference type="Pfam" id="PF18826">
    <property type="entry name" value="bVLRF1"/>
    <property type="match status" value="1"/>
</dbReference>
<dbReference type="InterPro" id="IPR036770">
    <property type="entry name" value="Ankyrin_rpt-contain_sf"/>
</dbReference>
<dbReference type="Proteomes" id="UP000316726">
    <property type="component" value="Chromosome 2"/>
</dbReference>
<comment type="similarity">
    <text evidence="2 11">Belongs to the ANKZF1/VMS1 family.</text>
</comment>
<accession>A0A5B8MDP0</accession>
<keyword evidence="5" id="KW-0677">Repeat</keyword>
<evidence type="ECO:0000256" key="9">
    <source>
        <dbReference type="ARBA" id="ARBA00023054"/>
    </source>
</evidence>
<organism evidence="14 15">
    <name type="scientific">Chloropicon primus</name>
    <dbReference type="NCBI Taxonomy" id="1764295"/>
    <lineage>
        <taxon>Eukaryota</taxon>
        <taxon>Viridiplantae</taxon>
        <taxon>Chlorophyta</taxon>
        <taxon>Chloropicophyceae</taxon>
        <taxon>Chloropicales</taxon>
        <taxon>Chloropicaceae</taxon>
        <taxon>Chloropicon</taxon>
    </lineage>
</organism>
<dbReference type="AlphaFoldDB" id="A0A5B8MDP0"/>
<dbReference type="GO" id="GO:0004519">
    <property type="term" value="F:endonuclease activity"/>
    <property type="evidence" value="ECO:0007669"/>
    <property type="project" value="UniProtKB-KW"/>
</dbReference>
<feature type="compositionally biased region" description="Basic and acidic residues" evidence="12">
    <location>
        <begin position="377"/>
        <end position="390"/>
    </location>
</feature>
<dbReference type="InterPro" id="IPR002110">
    <property type="entry name" value="Ankyrin_rpt"/>
</dbReference>
<evidence type="ECO:0000256" key="4">
    <source>
        <dbReference type="ARBA" id="ARBA00022722"/>
    </source>
</evidence>
<proteinExistence type="inferred from homology"/>
<evidence type="ECO:0000313" key="14">
    <source>
        <dbReference type="EMBL" id="QDZ18539.1"/>
    </source>
</evidence>
<feature type="compositionally biased region" description="Acidic residues" evidence="12">
    <location>
        <begin position="139"/>
        <end position="148"/>
    </location>
</feature>
<sequence length="650" mass="70882">MVCLSVPGTVKQITKEVAKQCVVLAKKNDENDKDEKDEKDLEDELGLGRSSLSSLSLSSLSSLSSPPPSTSTSTLALGLTCGACGMIFESRDVQAAHFKTDHHRLNVKRALKGRPPLSLDVLEAILAAGDDLSSISGSDSEDSEEEGEGGSRPAAAGSKTMVAFEYREEEGDTRTAFGIPRNVLFPWGYREEDARNECREALVRLSESNGSWAVVMASGGHFAAAVFPSAGENSKPMPHKTLHRYVVRAKAGGRQAAKDATGKKAQSAGASLRRHNEKALAEDIRTLLRSTWKEELAKADYVFLSAPGSHNASIFFGGKEPIFDKKDPRLHKIPFACRRPTLKETCRIKHLLSTIHTVGGEEQARRRKGEGSAAAVEGREADQVRAEPGRGEQGGGRGAGADQENGDAVEENPMEETELHVATREGNAERVQSLLEGGADPCRTDLRGRPPYLLAKVKEVRDVYRRFRAKAGEDRFDWKAAGVPQALTQELEEQQQRKKAAKDAKRKKEKQKRQKAQAAKKAAQEAKAKEEEEQKKKREEEQKRGPGANPFNMWARQPTKRELLARAAEERIKKMGGKPAAGPRPRPQPASRASSGVGEPRPPKSRGLWIFAAALAVFGLRQGILRKKGGSGKRRRASAGPLFATYKEGL</sequence>
<dbReference type="GO" id="GO:0005737">
    <property type="term" value="C:cytoplasm"/>
    <property type="evidence" value="ECO:0007669"/>
    <property type="project" value="UniProtKB-SubCell"/>
</dbReference>
<keyword evidence="8 10" id="KW-0040">ANK repeat</keyword>
<dbReference type="PANTHER" id="PTHR16036:SF2">
    <property type="entry name" value="TRNA ENDONUCLEASE ANKZF1"/>
    <property type="match status" value="1"/>
</dbReference>
<dbReference type="PROSITE" id="PS50088">
    <property type="entry name" value="ANK_REPEAT"/>
    <property type="match status" value="1"/>
</dbReference>
<evidence type="ECO:0000256" key="5">
    <source>
        <dbReference type="ARBA" id="ARBA00022737"/>
    </source>
</evidence>
<dbReference type="InterPro" id="IPR041175">
    <property type="entry name" value="VLRF1/Vms1"/>
</dbReference>
<evidence type="ECO:0000256" key="3">
    <source>
        <dbReference type="ARBA" id="ARBA00022490"/>
    </source>
</evidence>
<feature type="region of interest" description="Disordered" evidence="12">
    <location>
        <begin position="133"/>
        <end position="159"/>
    </location>
</feature>
<keyword evidence="7 11" id="KW-0378">Hydrolase</keyword>
<dbReference type="PROSITE" id="PS52044">
    <property type="entry name" value="VLRF1"/>
    <property type="match status" value="1"/>
</dbReference>
<name>A0A5B8MDP0_9CHLO</name>
<keyword evidence="4 11" id="KW-0540">Nuclease</keyword>
<dbReference type="SUPFAM" id="SSF48403">
    <property type="entry name" value="Ankyrin repeat"/>
    <property type="match status" value="1"/>
</dbReference>
<dbReference type="STRING" id="1764295.A0A5B8MDP0"/>
<feature type="compositionally biased region" description="Acidic residues" evidence="12">
    <location>
        <begin position="404"/>
        <end position="416"/>
    </location>
</feature>
<evidence type="ECO:0000256" key="2">
    <source>
        <dbReference type="ARBA" id="ARBA00009262"/>
    </source>
</evidence>
<evidence type="ECO:0000256" key="1">
    <source>
        <dbReference type="ARBA" id="ARBA00004496"/>
    </source>
</evidence>
<evidence type="ECO:0000256" key="10">
    <source>
        <dbReference type="PROSITE-ProRule" id="PRU00023"/>
    </source>
</evidence>
<keyword evidence="6 11" id="KW-0255">Endonuclease</keyword>
<comment type="subcellular location">
    <subcellularLocation>
        <location evidence="1">Cytoplasm</location>
    </subcellularLocation>
</comment>
<dbReference type="Gene3D" id="1.25.40.20">
    <property type="entry name" value="Ankyrin repeat-containing domain"/>
    <property type="match status" value="1"/>
</dbReference>
<dbReference type="EMBL" id="CP031035">
    <property type="protein sequence ID" value="QDZ18539.1"/>
    <property type="molecule type" value="Genomic_DNA"/>
</dbReference>
<protein>
    <submittedName>
        <fullName evidence="14">Ankyrin repeat domain-containing protein</fullName>
    </submittedName>
</protein>
<feature type="compositionally biased region" description="Basic residues" evidence="12">
    <location>
        <begin position="497"/>
        <end position="515"/>
    </location>
</feature>